<protein>
    <submittedName>
        <fullName evidence="1">Uncharacterized protein</fullName>
    </submittedName>
</protein>
<evidence type="ECO:0000313" key="1">
    <source>
        <dbReference type="EMBL" id="MDN4524323.1"/>
    </source>
</evidence>
<keyword evidence="2" id="KW-1185">Reference proteome</keyword>
<dbReference type="RefSeq" id="WP_301165374.1">
    <property type="nucleotide sequence ID" value="NZ_JAUHTR010000003.1"/>
</dbReference>
<comment type="caution">
    <text evidence="1">The sequence shown here is derived from an EMBL/GenBank/DDBJ whole genome shotgun (WGS) entry which is preliminary data.</text>
</comment>
<organism evidence="1 2">
    <name type="scientific">Fictibacillus fluitans</name>
    <dbReference type="NCBI Taxonomy" id="3058422"/>
    <lineage>
        <taxon>Bacteria</taxon>
        <taxon>Bacillati</taxon>
        <taxon>Bacillota</taxon>
        <taxon>Bacilli</taxon>
        <taxon>Bacillales</taxon>
        <taxon>Fictibacillaceae</taxon>
        <taxon>Fictibacillus</taxon>
    </lineage>
</organism>
<gene>
    <name evidence="1" type="ORF">QYB97_07545</name>
</gene>
<accession>A0ABT8HU75</accession>
<dbReference type="EMBL" id="JAUHTR010000003">
    <property type="protein sequence ID" value="MDN4524323.1"/>
    <property type="molecule type" value="Genomic_DNA"/>
</dbReference>
<name>A0ABT8HU75_9BACL</name>
<reference evidence="1" key="1">
    <citation type="submission" date="2023-07" db="EMBL/GenBank/DDBJ databases">
        <title>Fictibacillus sp. isolated from freshwater pond.</title>
        <authorList>
            <person name="Kirdat K."/>
            <person name="Bhat A."/>
            <person name="Mourya A."/>
            <person name="Yadav A."/>
        </authorList>
    </citation>
    <scope>NUCLEOTIDE SEQUENCE</scope>
    <source>
        <strain evidence="1">NE201</strain>
    </source>
</reference>
<proteinExistence type="predicted"/>
<dbReference type="Proteomes" id="UP001172721">
    <property type="component" value="Unassembled WGS sequence"/>
</dbReference>
<evidence type="ECO:0000313" key="2">
    <source>
        <dbReference type="Proteomes" id="UP001172721"/>
    </source>
</evidence>
<sequence>MKKKIRSRVAGLVVIAGFAAYFYSSLVPPLELQIQKTSAVHTMLSAENTGFLSMKIEAFYINNNEVPPEALMNIKDSWRPVRGQKVSAGQKKNIGILHDLPVKQIVIVYKYAGIPYTRTYPVKDSGKGGF</sequence>